<evidence type="ECO:0000256" key="1">
    <source>
        <dbReference type="SAM" id="MobiDB-lite"/>
    </source>
</evidence>
<reference evidence="4 5" key="1">
    <citation type="submission" date="2023-07" db="EMBL/GenBank/DDBJ databases">
        <title>Sequencing the genomes of 1000 actinobacteria strains.</title>
        <authorList>
            <person name="Klenk H.-P."/>
        </authorList>
    </citation>
    <scope>NUCLEOTIDE SEQUENCE [LARGE SCALE GENOMIC DNA]</scope>
    <source>
        <strain evidence="4 5">DSM 46740</strain>
    </source>
</reference>
<keyword evidence="2" id="KW-0472">Membrane</keyword>
<accession>A0ABT9QTH9</accession>
<keyword evidence="5" id="KW-1185">Reference proteome</keyword>
<keyword evidence="2" id="KW-1133">Transmembrane helix</keyword>
<evidence type="ECO:0000256" key="3">
    <source>
        <dbReference type="SAM" id="SignalP"/>
    </source>
</evidence>
<sequence>MRRIPPLLAIIVPLLVMALAAPARAGGWAITSMDPVPAGIRPGTTYTLGFWLLQHGTHPYDGTDLGEVGLRFTDGKKTLMFPGVPLKEPAHYAAAVSLPAGTWQVEGVQGWFSPYKVGTLAVPGNLTLAPVPEDLRRAIAAQAPQDHWGEIRPPGIPRGDAVPLPDTSRPAAASPAPAAKALDGVTTVAVVEPDFRWRTPHTLVALLGLAALTVVAYRLRRR</sequence>
<name>A0ABT9QTH9_9ACTN</name>
<comment type="caution">
    <text evidence="4">The sequence shown here is derived from an EMBL/GenBank/DDBJ whole genome shotgun (WGS) entry which is preliminary data.</text>
</comment>
<organism evidence="4 5">
    <name type="scientific">Streptosporangium lutulentum</name>
    <dbReference type="NCBI Taxonomy" id="1461250"/>
    <lineage>
        <taxon>Bacteria</taxon>
        <taxon>Bacillati</taxon>
        <taxon>Actinomycetota</taxon>
        <taxon>Actinomycetes</taxon>
        <taxon>Streptosporangiales</taxon>
        <taxon>Streptosporangiaceae</taxon>
        <taxon>Streptosporangium</taxon>
    </lineage>
</organism>
<dbReference type="RefSeq" id="WP_307568135.1">
    <property type="nucleotide sequence ID" value="NZ_JAUSQU010000001.1"/>
</dbReference>
<evidence type="ECO:0000313" key="5">
    <source>
        <dbReference type="Proteomes" id="UP001225356"/>
    </source>
</evidence>
<feature type="chain" id="PRO_5045331669" evidence="3">
    <location>
        <begin position="26"/>
        <end position="222"/>
    </location>
</feature>
<keyword evidence="3" id="KW-0732">Signal</keyword>
<feature type="transmembrane region" description="Helical" evidence="2">
    <location>
        <begin position="202"/>
        <end position="219"/>
    </location>
</feature>
<protein>
    <submittedName>
        <fullName evidence="4">Uncharacterized protein</fullName>
    </submittedName>
</protein>
<feature type="region of interest" description="Disordered" evidence="1">
    <location>
        <begin position="147"/>
        <end position="177"/>
    </location>
</feature>
<evidence type="ECO:0000256" key="2">
    <source>
        <dbReference type="SAM" id="Phobius"/>
    </source>
</evidence>
<feature type="signal peptide" evidence="3">
    <location>
        <begin position="1"/>
        <end position="25"/>
    </location>
</feature>
<evidence type="ECO:0000313" key="4">
    <source>
        <dbReference type="EMBL" id="MDP9849991.1"/>
    </source>
</evidence>
<gene>
    <name evidence="4" type="ORF">J2853_009202</name>
</gene>
<dbReference type="Proteomes" id="UP001225356">
    <property type="component" value="Unassembled WGS sequence"/>
</dbReference>
<proteinExistence type="predicted"/>
<keyword evidence="2" id="KW-0812">Transmembrane</keyword>
<dbReference type="EMBL" id="JAUSQU010000001">
    <property type="protein sequence ID" value="MDP9849991.1"/>
    <property type="molecule type" value="Genomic_DNA"/>
</dbReference>